<feature type="domain" description="NAD-dependent epimerase/dehydratase" evidence="3">
    <location>
        <begin position="8"/>
        <end position="213"/>
    </location>
</feature>
<dbReference type="EMBL" id="RBKS01000001">
    <property type="protein sequence ID" value="RKR73526.1"/>
    <property type="molecule type" value="Genomic_DNA"/>
</dbReference>
<keyword evidence="5" id="KW-1185">Reference proteome</keyword>
<gene>
    <name evidence="4" type="ORF">C8E83_0619</name>
</gene>
<dbReference type="InterPro" id="IPR001509">
    <property type="entry name" value="Epimerase_deHydtase"/>
</dbReference>
<dbReference type="GO" id="GO:0016491">
    <property type="term" value="F:oxidoreductase activity"/>
    <property type="evidence" value="ECO:0007669"/>
    <property type="project" value="InterPro"/>
</dbReference>
<dbReference type="AlphaFoldDB" id="A0A495IEU1"/>
<dbReference type="PANTHER" id="PTHR43103">
    <property type="entry name" value="NUCLEOSIDE-DIPHOSPHATE-SUGAR EPIMERASE"/>
    <property type="match status" value="1"/>
</dbReference>
<dbReference type="NCBIfam" id="NF043036">
    <property type="entry name" value="ErythonDh"/>
    <property type="match status" value="1"/>
</dbReference>
<sequence length="329" mass="33952">MSQSSLTVVITGGAGFLGSLLARTLLKAGSLGVGGAAPQAIGRLLLVDLVAPRPELAADERVEAVVGELDDVAQELPDADVVFHLAGVVSGAAEADFDLGLHTNLDGTRLVLERARAQATPPVLVFASSVAVFGADPALGPIGRVDDDTLPRPQSSYGIQKFIGEQLVADYARKGFVRGRSVRLMTVSVRPGKPNAAASSFLSGIIREPLAGERAVCPVDPDLPVALSSPRKTIEGIMLAATAADDAWGSLTAMTLPGLTTTPRAMAAALDAVTGEETSALIDWAPDPAIEAIVITWAADVATPRAESMGLAPEASFDDIVRQYVESLG</sequence>
<proteinExistence type="predicted"/>
<dbReference type="InterPro" id="IPR036291">
    <property type="entry name" value="NAD(P)-bd_dom_sf"/>
</dbReference>
<dbReference type="SUPFAM" id="SSF51735">
    <property type="entry name" value="NAD(P)-binding Rossmann-fold domains"/>
    <property type="match status" value="1"/>
</dbReference>
<dbReference type="RefSeq" id="WP_121368381.1">
    <property type="nucleotide sequence ID" value="NZ_RBKS01000001.1"/>
</dbReference>
<accession>A0A495IEU1</accession>
<evidence type="ECO:0000256" key="2">
    <source>
        <dbReference type="ARBA" id="ARBA00023277"/>
    </source>
</evidence>
<reference evidence="4 5" key="1">
    <citation type="submission" date="2018-10" db="EMBL/GenBank/DDBJ databases">
        <title>Sequencing the genomes of 1000 actinobacteria strains.</title>
        <authorList>
            <person name="Klenk H.-P."/>
        </authorList>
    </citation>
    <scope>NUCLEOTIDE SEQUENCE [LARGE SCALE GENOMIC DNA]</scope>
    <source>
        <strain evidence="4 5">DSM 17894</strain>
    </source>
</reference>
<name>A0A495IEU1_9MICO</name>
<evidence type="ECO:0000256" key="1">
    <source>
        <dbReference type="ARBA" id="ARBA00022857"/>
    </source>
</evidence>
<evidence type="ECO:0000313" key="5">
    <source>
        <dbReference type="Proteomes" id="UP000280008"/>
    </source>
</evidence>
<dbReference type="Gene3D" id="3.40.50.720">
    <property type="entry name" value="NAD(P)-binding Rossmann-like Domain"/>
    <property type="match status" value="1"/>
</dbReference>
<comment type="caution">
    <text evidence="4">The sequence shown here is derived from an EMBL/GenBank/DDBJ whole genome shotgun (WGS) entry which is preliminary data.</text>
</comment>
<dbReference type="OrthoDB" id="9795501at2"/>
<keyword evidence="2" id="KW-0119">Carbohydrate metabolism</keyword>
<evidence type="ECO:0000313" key="4">
    <source>
        <dbReference type="EMBL" id="RKR73526.1"/>
    </source>
</evidence>
<evidence type="ECO:0000259" key="3">
    <source>
        <dbReference type="Pfam" id="PF01370"/>
    </source>
</evidence>
<dbReference type="InterPro" id="IPR050005">
    <property type="entry name" value="DenD"/>
</dbReference>
<dbReference type="PANTHER" id="PTHR43103:SF3">
    <property type="entry name" value="ADP-L-GLYCERO-D-MANNO-HEPTOSE-6-EPIMERASE"/>
    <property type="match status" value="1"/>
</dbReference>
<dbReference type="Pfam" id="PF01370">
    <property type="entry name" value="Epimerase"/>
    <property type="match status" value="1"/>
</dbReference>
<protein>
    <submittedName>
        <fullName evidence="4">Nucleoside-diphosphate-sugar epimerase</fullName>
    </submittedName>
</protein>
<keyword evidence="1" id="KW-0521">NADP</keyword>
<dbReference type="Gene3D" id="3.90.25.10">
    <property type="entry name" value="UDP-galactose 4-epimerase, domain 1"/>
    <property type="match status" value="1"/>
</dbReference>
<organism evidence="4 5">
    <name type="scientific">Frondihabitans australicus</name>
    <dbReference type="NCBI Taxonomy" id="386892"/>
    <lineage>
        <taxon>Bacteria</taxon>
        <taxon>Bacillati</taxon>
        <taxon>Actinomycetota</taxon>
        <taxon>Actinomycetes</taxon>
        <taxon>Micrococcales</taxon>
        <taxon>Microbacteriaceae</taxon>
        <taxon>Frondihabitans</taxon>
    </lineage>
</organism>
<dbReference type="Proteomes" id="UP000280008">
    <property type="component" value="Unassembled WGS sequence"/>
</dbReference>